<keyword evidence="5 10" id="KW-0443">Lipid metabolism</keyword>
<dbReference type="UniPathway" id="UPA00085"/>
<proteinExistence type="inferred from homology"/>
<dbReference type="Gene3D" id="3.40.718.10">
    <property type="entry name" value="Isopropylmalate Dehydrogenase"/>
    <property type="match status" value="1"/>
</dbReference>
<comment type="subunit">
    <text evidence="9 10">Homodimer. Probably interacts with PlsY.</text>
</comment>
<dbReference type="NCBIfam" id="TIGR00182">
    <property type="entry name" value="plsX"/>
    <property type="match status" value="1"/>
</dbReference>
<dbReference type="InterPro" id="IPR003664">
    <property type="entry name" value="FA_synthesis"/>
</dbReference>
<organism evidence="11 12">
    <name type="scientific">Thermosulfidibacter takaii (strain DSM 17441 / JCM 13301 / NBRC 103674 / ABI70S6)</name>
    <dbReference type="NCBI Taxonomy" id="1298851"/>
    <lineage>
        <taxon>Bacteria</taxon>
        <taxon>Pseudomonadati</taxon>
        <taxon>Thermosulfidibacterota</taxon>
        <taxon>Thermosulfidibacteria</taxon>
        <taxon>Thermosulfidibacterales</taxon>
        <taxon>Thermosulfidibacteraceae</taxon>
    </lineage>
</organism>
<dbReference type="AlphaFoldDB" id="A0A0S3QUV8"/>
<comment type="pathway">
    <text evidence="10">Lipid metabolism; phospholipid metabolism.</text>
</comment>
<evidence type="ECO:0000256" key="8">
    <source>
        <dbReference type="ARBA" id="ARBA00024069"/>
    </source>
</evidence>
<evidence type="ECO:0000256" key="5">
    <source>
        <dbReference type="ARBA" id="ARBA00023098"/>
    </source>
</evidence>
<keyword evidence="11" id="KW-0012">Acyltransferase</keyword>
<dbReference type="PANTHER" id="PTHR30100:SF1">
    <property type="entry name" value="PHOSPHATE ACYLTRANSFERASE"/>
    <property type="match status" value="1"/>
</dbReference>
<comment type="similarity">
    <text evidence="10">Belongs to the PlsX family.</text>
</comment>
<keyword evidence="6 10" id="KW-0594">Phospholipid biosynthesis</keyword>
<evidence type="ECO:0000256" key="4">
    <source>
        <dbReference type="ARBA" id="ARBA00022679"/>
    </source>
</evidence>
<protein>
    <recommendedName>
        <fullName evidence="8 10">Phosphate acyltransferase</fullName>
        <ecNumber evidence="8 10">2.3.1.274</ecNumber>
    </recommendedName>
    <alternativeName>
        <fullName evidence="10">Acyl-ACP phosphotransacylase</fullName>
    </alternativeName>
    <alternativeName>
        <fullName evidence="10">Acyl-[acyl-carrier-protein]--phosphate acyltransferase</fullName>
    </alternativeName>
    <alternativeName>
        <fullName evidence="10">Phosphate-acyl-ACP acyltransferase</fullName>
    </alternativeName>
</protein>
<evidence type="ECO:0000256" key="3">
    <source>
        <dbReference type="ARBA" id="ARBA00022516"/>
    </source>
</evidence>
<evidence type="ECO:0000313" key="11">
    <source>
        <dbReference type="EMBL" id="BAT72118.1"/>
    </source>
</evidence>
<dbReference type="PATRIC" id="fig|1298851.3.peg.1406"/>
<dbReference type="RefSeq" id="WP_068550108.1">
    <property type="nucleotide sequence ID" value="NZ_AP013035.1"/>
</dbReference>
<evidence type="ECO:0000313" key="12">
    <source>
        <dbReference type="Proteomes" id="UP000063234"/>
    </source>
</evidence>
<dbReference type="InterPro" id="IPR012281">
    <property type="entry name" value="Phospholipid_synth_PlsX-like"/>
</dbReference>
<comment type="function">
    <text evidence="10">Catalyzes the reversible formation of acyl-phosphate (acyl-PO(4)) from acyl-[acyl-carrier-protein] (acyl-ACP). This enzyme utilizes acyl-ACP as fatty acyl donor, but not acyl-CoA.</text>
</comment>
<comment type="catalytic activity">
    <reaction evidence="1 10">
        <text>a fatty acyl-[ACP] + phosphate = an acyl phosphate + holo-[ACP]</text>
        <dbReference type="Rhea" id="RHEA:42292"/>
        <dbReference type="Rhea" id="RHEA-COMP:9685"/>
        <dbReference type="Rhea" id="RHEA-COMP:14125"/>
        <dbReference type="ChEBI" id="CHEBI:43474"/>
        <dbReference type="ChEBI" id="CHEBI:59918"/>
        <dbReference type="ChEBI" id="CHEBI:64479"/>
        <dbReference type="ChEBI" id="CHEBI:138651"/>
        <dbReference type="EC" id="2.3.1.274"/>
    </reaction>
</comment>
<gene>
    <name evidence="10 11" type="primary">plsX</name>
    <name evidence="11" type="ORF">TST_1331</name>
</gene>
<keyword evidence="3 10" id="KW-0444">Lipid biosynthesis</keyword>
<dbReference type="GO" id="GO:0006633">
    <property type="term" value="P:fatty acid biosynthetic process"/>
    <property type="evidence" value="ECO:0007669"/>
    <property type="project" value="UniProtKB-UniRule"/>
</dbReference>
<evidence type="ECO:0000256" key="2">
    <source>
        <dbReference type="ARBA" id="ARBA00022490"/>
    </source>
</evidence>
<dbReference type="SUPFAM" id="SSF53659">
    <property type="entry name" value="Isocitrate/Isopropylmalate dehydrogenase-like"/>
    <property type="match status" value="1"/>
</dbReference>
<sequence length="364" mass="39445">MRIALDAMGGDYAPSETVKGAIQALKLVTHKIILVGDREILEQELDRFGAKGEPRLLIKHAPEVIKMDDQPLVALRKKRRSSIRMGLELVKSGAAQVFVSAGNTGAVMLGAKMILGSLKGISRPAIAVTLPSKKDPFVLIDAGANVDSKPENLVEFAIMGHIYARHILGRENPRIGLLSIGEEDLKGNGLTKNAFMLLKAVPQINFIGNVEGKEFYEGKADVVVCDGFVGNLALKISESASSFISHLLGDVFRASIFTKLAYLLLRKRLKGLREKVDYRAFGGAPLLGVRGTCIICHGSSNAEAIANAIKVAVEMAEKHVNERIEANIEAVHEAIGVGKSLWKQLRGKLTQFKDFIEEESGGEE</sequence>
<dbReference type="OrthoDB" id="9806408at2"/>
<dbReference type="HAMAP" id="MF_00019">
    <property type="entry name" value="PlsX"/>
    <property type="match status" value="1"/>
</dbReference>
<dbReference type="PIRSF" id="PIRSF002465">
    <property type="entry name" value="Phsphlp_syn_PlsX"/>
    <property type="match status" value="1"/>
</dbReference>
<dbReference type="STRING" id="1298851.TST_1331"/>
<dbReference type="GO" id="GO:0005737">
    <property type="term" value="C:cytoplasm"/>
    <property type="evidence" value="ECO:0007669"/>
    <property type="project" value="UniProtKB-SubCell"/>
</dbReference>
<reference evidence="12" key="1">
    <citation type="journal article" date="2018" name="Science">
        <title>A primordial and reversible TCA cycle in a facultatively chemolithoautotrophic thermophile.</title>
        <authorList>
            <person name="Nunoura T."/>
            <person name="Chikaraishi Y."/>
            <person name="Izaki R."/>
            <person name="Suwa T."/>
            <person name="Sato T."/>
            <person name="Harada T."/>
            <person name="Mori K."/>
            <person name="Kato Y."/>
            <person name="Miyazaki M."/>
            <person name="Shimamura S."/>
            <person name="Yanagawa K."/>
            <person name="Shuto A."/>
            <person name="Ohkouchi N."/>
            <person name="Fujita N."/>
            <person name="Takaki Y."/>
            <person name="Atomi H."/>
            <person name="Takai K."/>
        </authorList>
    </citation>
    <scope>NUCLEOTIDE SEQUENCE [LARGE SCALE GENOMIC DNA]</scope>
    <source>
        <strain evidence="12">DSM 17441 / JCM 13301 / NBRC 103674 / ABI70S6</strain>
    </source>
</reference>
<evidence type="ECO:0000256" key="10">
    <source>
        <dbReference type="HAMAP-Rule" id="MF_00019"/>
    </source>
</evidence>
<dbReference type="KEGG" id="ttk:TST_1331"/>
<keyword evidence="12" id="KW-1185">Reference proteome</keyword>
<keyword evidence="4 10" id="KW-0808">Transferase</keyword>
<evidence type="ECO:0000256" key="9">
    <source>
        <dbReference type="ARBA" id="ARBA00046608"/>
    </source>
</evidence>
<evidence type="ECO:0000256" key="7">
    <source>
        <dbReference type="ARBA" id="ARBA00023264"/>
    </source>
</evidence>
<dbReference type="Proteomes" id="UP000063234">
    <property type="component" value="Chromosome"/>
</dbReference>
<evidence type="ECO:0000256" key="6">
    <source>
        <dbReference type="ARBA" id="ARBA00023209"/>
    </source>
</evidence>
<evidence type="ECO:0000256" key="1">
    <source>
        <dbReference type="ARBA" id="ARBA00001232"/>
    </source>
</evidence>
<dbReference type="EMBL" id="AP013035">
    <property type="protein sequence ID" value="BAT72118.1"/>
    <property type="molecule type" value="Genomic_DNA"/>
</dbReference>
<dbReference type="PANTHER" id="PTHR30100">
    <property type="entry name" value="FATTY ACID/PHOSPHOLIPID SYNTHESIS PROTEIN PLSX"/>
    <property type="match status" value="1"/>
</dbReference>
<accession>A0A0S3QUV8</accession>
<keyword evidence="7 10" id="KW-1208">Phospholipid metabolism</keyword>
<keyword evidence="2 10" id="KW-0963">Cytoplasm</keyword>
<name>A0A0S3QUV8_THET7</name>
<comment type="subcellular location">
    <subcellularLocation>
        <location evidence="10">Cytoplasm</location>
    </subcellularLocation>
    <text evidence="10">Associated with the membrane possibly through PlsY.</text>
</comment>
<dbReference type="GO" id="GO:0043811">
    <property type="term" value="F:phosphate:acyl-[acyl carrier protein] acyltransferase activity"/>
    <property type="evidence" value="ECO:0007669"/>
    <property type="project" value="UniProtKB-UniRule"/>
</dbReference>
<dbReference type="GO" id="GO:0008654">
    <property type="term" value="P:phospholipid biosynthetic process"/>
    <property type="evidence" value="ECO:0007669"/>
    <property type="project" value="UniProtKB-KW"/>
</dbReference>
<dbReference type="EC" id="2.3.1.274" evidence="8 10"/>
<dbReference type="Pfam" id="PF02504">
    <property type="entry name" value="FA_synthesis"/>
    <property type="match status" value="1"/>
</dbReference>